<evidence type="ECO:0000313" key="2">
    <source>
        <dbReference type="Proteomes" id="UP000596739"/>
    </source>
</evidence>
<dbReference type="EMBL" id="JAENHN010000007">
    <property type="protein sequence ID" value="MBK1809513.1"/>
    <property type="molecule type" value="Genomic_DNA"/>
</dbReference>
<reference evidence="2" key="1">
    <citation type="submission" date="2021-01" db="EMBL/GenBank/DDBJ databases">
        <title>Genome public.</title>
        <authorList>
            <person name="Liu C."/>
            <person name="Sun Q."/>
        </authorList>
    </citation>
    <scope>NUCLEOTIDE SEQUENCE [LARGE SCALE GENOMIC DNA]</scope>
    <source>
        <strain evidence="2">YIM B02505</strain>
    </source>
</reference>
<comment type="caution">
    <text evidence="1">The sequence shown here is derived from an EMBL/GenBank/DDBJ whole genome shotgun (WGS) entry which is preliminary data.</text>
</comment>
<dbReference type="Proteomes" id="UP000596739">
    <property type="component" value="Unassembled WGS sequence"/>
</dbReference>
<proteinExistence type="predicted"/>
<protein>
    <submittedName>
        <fullName evidence="1">Uncharacterized protein</fullName>
    </submittedName>
</protein>
<sequence>MNYIEFCEELWTNWKTNSELIKGDISKSFLNLLKRPIAQNHISFLAIMKRKKMNYFS</sequence>
<gene>
    <name evidence="1" type="ORF">JHL18_02490</name>
</gene>
<evidence type="ECO:0000313" key="1">
    <source>
        <dbReference type="EMBL" id="MBK1809513.1"/>
    </source>
</evidence>
<keyword evidence="2" id="KW-1185">Reference proteome</keyword>
<name>A0ABS1EJG9_9CLOT</name>
<accession>A0ABS1EJG9</accession>
<organism evidence="1 2">
    <name type="scientific">Clostridium yunnanense</name>
    <dbReference type="NCBI Taxonomy" id="2800325"/>
    <lineage>
        <taxon>Bacteria</taxon>
        <taxon>Bacillati</taxon>
        <taxon>Bacillota</taxon>
        <taxon>Clostridia</taxon>
        <taxon>Eubacteriales</taxon>
        <taxon>Clostridiaceae</taxon>
        <taxon>Clostridium</taxon>
    </lineage>
</organism>
<dbReference type="RefSeq" id="WP_200266059.1">
    <property type="nucleotide sequence ID" value="NZ_JAENHN010000007.1"/>
</dbReference>